<evidence type="ECO:0000313" key="2">
    <source>
        <dbReference type="EMBL" id="SVE39803.1"/>
    </source>
</evidence>
<dbReference type="AlphaFoldDB" id="A0A383D6A4"/>
<organism evidence="2">
    <name type="scientific">marine metagenome</name>
    <dbReference type="NCBI Taxonomy" id="408172"/>
    <lineage>
        <taxon>unclassified sequences</taxon>
        <taxon>metagenomes</taxon>
        <taxon>ecological metagenomes</taxon>
    </lineage>
</organism>
<dbReference type="Pfam" id="PF20256">
    <property type="entry name" value="MoCoBD_2"/>
    <property type="match status" value="1"/>
</dbReference>
<evidence type="ECO:0000259" key="1">
    <source>
        <dbReference type="Pfam" id="PF20256"/>
    </source>
</evidence>
<dbReference type="PANTHER" id="PTHR47495">
    <property type="entry name" value="ALDEHYDE DEHYDROGENASE"/>
    <property type="match status" value="1"/>
</dbReference>
<dbReference type="SUPFAM" id="SSF56003">
    <property type="entry name" value="Molybdenum cofactor-binding domain"/>
    <property type="match status" value="1"/>
</dbReference>
<dbReference type="InterPro" id="IPR052516">
    <property type="entry name" value="N-heterocyclic_Hydroxylase"/>
</dbReference>
<gene>
    <name evidence="2" type="ORF">METZ01_LOCUS492657</name>
</gene>
<feature type="non-terminal residue" evidence="2">
    <location>
        <position position="1"/>
    </location>
</feature>
<dbReference type="Gene3D" id="3.30.365.10">
    <property type="entry name" value="Aldehyde oxidase/xanthine dehydrogenase, molybdopterin binding domain"/>
    <property type="match status" value="1"/>
</dbReference>
<name>A0A383D6A4_9ZZZZ</name>
<dbReference type="GO" id="GO:0016491">
    <property type="term" value="F:oxidoreductase activity"/>
    <property type="evidence" value="ECO:0007669"/>
    <property type="project" value="InterPro"/>
</dbReference>
<reference evidence="2" key="1">
    <citation type="submission" date="2018-05" db="EMBL/GenBank/DDBJ databases">
        <authorList>
            <person name="Lanie J.A."/>
            <person name="Ng W.-L."/>
            <person name="Kazmierczak K.M."/>
            <person name="Andrzejewski T.M."/>
            <person name="Davidsen T.M."/>
            <person name="Wayne K.J."/>
            <person name="Tettelin H."/>
            <person name="Glass J.I."/>
            <person name="Rusch D."/>
            <person name="Podicherti R."/>
            <person name="Tsui H.-C.T."/>
            <person name="Winkler M.E."/>
        </authorList>
    </citation>
    <scope>NUCLEOTIDE SEQUENCE</scope>
</reference>
<dbReference type="InterPro" id="IPR046867">
    <property type="entry name" value="AldOxase/xan_DH_MoCoBD2"/>
</dbReference>
<sequence>GAAQGLGLAVLEEVNVVDGRILNPSFTDYLLPTSLDMPPLEIAALIEQPEPNAPFGAKGVGEPPAISSTAAIASAVRNATGLDLQRVPIRPADIVFPERSENG</sequence>
<dbReference type="EMBL" id="UINC01214531">
    <property type="protein sequence ID" value="SVE39803.1"/>
    <property type="molecule type" value="Genomic_DNA"/>
</dbReference>
<accession>A0A383D6A4</accession>
<dbReference type="InterPro" id="IPR037165">
    <property type="entry name" value="AldOxase/xan_DH_Mopterin-bd_sf"/>
</dbReference>
<feature type="domain" description="Aldehyde oxidase/xanthine dehydrogenase second molybdopterin binding" evidence="1">
    <location>
        <begin position="1"/>
        <end position="38"/>
    </location>
</feature>
<proteinExistence type="predicted"/>
<dbReference type="PANTHER" id="PTHR47495:SF2">
    <property type="entry name" value="ALDEHYDE DEHYDROGENASE"/>
    <property type="match status" value="1"/>
</dbReference>
<protein>
    <recommendedName>
        <fullName evidence="1">Aldehyde oxidase/xanthine dehydrogenase second molybdopterin binding domain-containing protein</fullName>
    </recommendedName>
</protein>